<feature type="region of interest" description="Disordered" evidence="1">
    <location>
        <begin position="87"/>
        <end position="115"/>
    </location>
</feature>
<organism evidence="2 3">
    <name type="scientific">Pleurodeles waltl</name>
    <name type="common">Iberian ribbed newt</name>
    <dbReference type="NCBI Taxonomy" id="8319"/>
    <lineage>
        <taxon>Eukaryota</taxon>
        <taxon>Metazoa</taxon>
        <taxon>Chordata</taxon>
        <taxon>Craniata</taxon>
        <taxon>Vertebrata</taxon>
        <taxon>Euteleostomi</taxon>
        <taxon>Amphibia</taxon>
        <taxon>Batrachia</taxon>
        <taxon>Caudata</taxon>
        <taxon>Salamandroidea</taxon>
        <taxon>Salamandridae</taxon>
        <taxon>Pleurodelinae</taxon>
        <taxon>Pleurodeles</taxon>
    </lineage>
</organism>
<dbReference type="EMBL" id="JANPWB010000001">
    <property type="protein sequence ID" value="KAJ1215476.1"/>
    <property type="molecule type" value="Genomic_DNA"/>
</dbReference>
<keyword evidence="3" id="KW-1185">Reference proteome</keyword>
<comment type="caution">
    <text evidence="2">The sequence shown here is derived from an EMBL/GenBank/DDBJ whole genome shotgun (WGS) entry which is preliminary data.</text>
</comment>
<accession>A0AAV7WS13</accession>
<reference evidence="2" key="1">
    <citation type="journal article" date="2022" name="bioRxiv">
        <title>Sequencing and chromosome-scale assembly of the giantPleurodeles waltlgenome.</title>
        <authorList>
            <person name="Brown T."/>
            <person name="Elewa A."/>
            <person name="Iarovenko S."/>
            <person name="Subramanian E."/>
            <person name="Araus A.J."/>
            <person name="Petzold A."/>
            <person name="Susuki M."/>
            <person name="Suzuki K.-i.T."/>
            <person name="Hayashi T."/>
            <person name="Toyoda A."/>
            <person name="Oliveira C."/>
            <person name="Osipova E."/>
            <person name="Leigh N.D."/>
            <person name="Simon A."/>
            <person name="Yun M.H."/>
        </authorList>
    </citation>
    <scope>NUCLEOTIDE SEQUENCE</scope>
    <source>
        <strain evidence="2">20211129_DDA</strain>
        <tissue evidence="2">Liver</tissue>
    </source>
</reference>
<feature type="compositionally biased region" description="Polar residues" evidence="1">
    <location>
        <begin position="100"/>
        <end position="115"/>
    </location>
</feature>
<dbReference type="Proteomes" id="UP001066276">
    <property type="component" value="Chromosome 1_1"/>
</dbReference>
<evidence type="ECO:0000313" key="3">
    <source>
        <dbReference type="Proteomes" id="UP001066276"/>
    </source>
</evidence>
<evidence type="ECO:0000256" key="1">
    <source>
        <dbReference type="SAM" id="MobiDB-lite"/>
    </source>
</evidence>
<gene>
    <name evidence="2" type="ORF">NDU88_003084</name>
</gene>
<name>A0AAV7WS13_PLEWA</name>
<feature type="region of interest" description="Disordered" evidence="1">
    <location>
        <begin position="1"/>
        <end position="27"/>
    </location>
</feature>
<protein>
    <submittedName>
        <fullName evidence="2">Uncharacterized protein</fullName>
    </submittedName>
</protein>
<dbReference type="AlphaFoldDB" id="A0AAV7WS13"/>
<sequence>MESGDDLRSRKGGHVVVGEMTGANGKKDSGELIAAHYLLEEEKAGPLAAGRSKVGHRRKEDFRRPLASQVMNRDRAWWQGGRQGISLPLSTQWRPRDNNTQDSTGLQRSKLSRQS</sequence>
<evidence type="ECO:0000313" key="2">
    <source>
        <dbReference type="EMBL" id="KAJ1215476.1"/>
    </source>
</evidence>
<proteinExistence type="predicted"/>